<dbReference type="PROSITE" id="PS51318">
    <property type="entry name" value="TAT"/>
    <property type="match status" value="1"/>
</dbReference>
<dbReference type="NCBIfam" id="TIGR01409">
    <property type="entry name" value="TAT_signal_seq"/>
    <property type="match status" value="1"/>
</dbReference>
<dbReference type="GO" id="GO:0008202">
    <property type="term" value="P:steroid metabolic process"/>
    <property type="evidence" value="ECO:0007669"/>
    <property type="project" value="UniProtKB-ARBA"/>
</dbReference>
<evidence type="ECO:0000256" key="2">
    <source>
        <dbReference type="ARBA" id="ARBA00022630"/>
    </source>
</evidence>
<dbReference type="GO" id="GO:0033765">
    <property type="term" value="F:steroid dehydrogenase activity, acting on the CH-CH group of donors"/>
    <property type="evidence" value="ECO:0007669"/>
    <property type="project" value="UniProtKB-ARBA"/>
</dbReference>
<dbReference type="KEGG" id="dsy:DSY0513"/>
<dbReference type="Gene3D" id="3.90.700.10">
    <property type="entry name" value="Succinate dehydrogenase/fumarate reductase flavoprotein, catalytic domain"/>
    <property type="match status" value="1"/>
</dbReference>
<name>Q250J0_DESHY</name>
<dbReference type="SUPFAM" id="SSF51905">
    <property type="entry name" value="FAD/NAD(P)-binding domain"/>
    <property type="match status" value="1"/>
</dbReference>
<dbReference type="Proteomes" id="UP000001946">
    <property type="component" value="Chromosome"/>
</dbReference>
<evidence type="ECO:0000256" key="4">
    <source>
        <dbReference type="ARBA" id="ARBA00023002"/>
    </source>
</evidence>
<accession>Q250J0</accession>
<sequence>MNQRRVLNMTLNRRDFLKKASLGAAVMAGSGFLVGCNTTNVTPPAATPDKWDMETDVVVVGAGNGGLSAGAAAAEEGKKVIICEISGFIGGGSIYSGGGLHTWGTKTWEEYKAHTEDLHDPVLAKTYVETFRQTYIPWLQKIGIPITPAGGDRGYLKDYTMGSGEQGYLRQKAYFDALQKFIEGKGGQILTNTRVRQLVIDENGAVNGVYAQKKGENPIFIKAGAVVLAAGGFQANKGLTAQYIGSYGDTVRNMGTPYNTGSGMLMAQGVGALTGGSFSTFSGTLIGISPNRQTEENPEEYEKARSGDPQTLPGIGNGRPPAPGWVSFLFPEDTTGILVNLQGKRFMDETSPIDAKYPRVPQTIIKQKRGMALMIADQAIFDKNKSSDAILKMNESQGVKVIKGNTLDELATKLQDAYGVYKGTLIKTINDYNTAVGNGTAAQLDVPRVGGHFKVAAGPFYAFPTGVAIYHTFGGLIINEKAQVLDLQRQPIANLYAAPPTAAMFREPYAGGIASAGTFGYIAGKVIAKGSV</sequence>
<dbReference type="PANTHER" id="PTHR43400:SF10">
    <property type="entry name" value="3-OXOSTEROID 1-DEHYDROGENASE"/>
    <property type="match status" value="1"/>
</dbReference>
<organism evidence="7 8">
    <name type="scientific">Desulfitobacterium hafniense (strain Y51)</name>
    <dbReference type="NCBI Taxonomy" id="138119"/>
    <lineage>
        <taxon>Bacteria</taxon>
        <taxon>Bacillati</taxon>
        <taxon>Bacillota</taxon>
        <taxon>Clostridia</taxon>
        <taxon>Eubacteriales</taxon>
        <taxon>Desulfitobacteriaceae</taxon>
        <taxon>Desulfitobacterium</taxon>
    </lineage>
</organism>
<evidence type="ECO:0000313" key="8">
    <source>
        <dbReference type="Proteomes" id="UP000001946"/>
    </source>
</evidence>
<dbReference type="Pfam" id="PF00890">
    <property type="entry name" value="FAD_binding_2"/>
    <property type="match status" value="1"/>
</dbReference>
<evidence type="ECO:0000256" key="1">
    <source>
        <dbReference type="ARBA" id="ARBA00001974"/>
    </source>
</evidence>
<dbReference type="InterPro" id="IPR027477">
    <property type="entry name" value="Succ_DH/fumarate_Rdtase_cat_sf"/>
</dbReference>
<dbReference type="AlphaFoldDB" id="Q250J0"/>
<reference evidence="7 8" key="1">
    <citation type="journal article" date="2006" name="J. Bacteriol.">
        <title>Complete genome sequence of the dehalorespiring bacterium Desulfitobacterium hafniense Y51 and comparison with Dehalococcoides ethenogenes 195.</title>
        <authorList>
            <person name="Nonaka H."/>
            <person name="Keresztes G."/>
            <person name="Shinoda Y."/>
            <person name="Ikenaga Y."/>
            <person name="Abe M."/>
            <person name="Naito K."/>
            <person name="Inatomi K."/>
            <person name="Furukawa K."/>
            <person name="Inui M."/>
            <person name="Yukawa H."/>
        </authorList>
    </citation>
    <scope>NUCLEOTIDE SEQUENCE [LARGE SCALE GENOMIC DNA]</scope>
    <source>
        <strain evidence="7 8">Y51</strain>
    </source>
</reference>
<dbReference type="EMBL" id="AP008230">
    <property type="protein sequence ID" value="BAE82302.1"/>
    <property type="molecule type" value="Genomic_DNA"/>
</dbReference>
<dbReference type="Gene3D" id="3.50.50.60">
    <property type="entry name" value="FAD/NAD(P)-binding domain"/>
    <property type="match status" value="1"/>
</dbReference>
<evidence type="ECO:0000256" key="5">
    <source>
        <dbReference type="SAM" id="MobiDB-lite"/>
    </source>
</evidence>
<dbReference type="HOGENOM" id="CLU_011398_4_6_9"/>
<dbReference type="InterPro" id="IPR050315">
    <property type="entry name" value="FAD-oxidoreductase_2"/>
</dbReference>
<keyword evidence="3" id="KW-0274">FAD</keyword>
<dbReference type="InterPro" id="IPR019546">
    <property type="entry name" value="TAT_signal_bac_arc"/>
</dbReference>
<keyword evidence="2" id="KW-0285">Flavoprotein</keyword>
<keyword evidence="4" id="KW-0560">Oxidoreductase</keyword>
<proteinExistence type="predicted"/>
<evidence type="ECO:0000256" key="3">
    <source>
        <dbReference type="ARBA" id="ARBA00022827"/>
    </source>
</evidence>
<keyword evidence="8" id="KW-1185">Reference proteome</keyword>
<dbReference type="eggNOG" id="COG1053">
    <property type="taxonomic scope" value="Bacteria"/>
</dbReference>
<evidence type="ECO:0000313" key="7">
    <source>
        <dbReference type="EMBL" id="BAE82302.1"/>
    </source>
</evidence>
<dbReference type="InterPro" id="IPR003953">
    <property type="entry name" value="FAD-dep_OxRdtase_2_FAD-bd"/>
</dbReference>
<dbReference type="InterPro" id="IPR006311">
    <property type="entry name" value="TAT_signal"/>
</dbReference>
<dbReference type="InterPro" id="IPR036188">
    <property type="entry name" value="FAD/NAD-bd_sf"/>
</dbReference>
<comment type="cofactor">
    <cofactor evidence="1">
        <name>FAD</name>
        <dbReference type="ChEBI" id="CHEBI:57692"/>
    </cofactor>
</comment>
<dbReference type="STRING" id="138119.DSY0513"/>
<gene>
    <name evidence="7" type="ordered locus">DSY0513</name>
</gene>
<feature type="domain" description="FAD-dependent oxidoreductase 2 FAD-binding" evidence="6">
    <location>
        <begin position="56"/>
        <end position="498"/>
    </location>
</feature>
<feature type="region of interest" description="Disordered" evidence="5">
    <location>
        <begin position="289"/>
        <end position="318"/>
    </location>
</feature>
<evidence type="ECO:0000259" key="6">
    <source>
        <dbReference type="Pfam" id="PF00890"/>
    </source>
</evidence>
<protein>
    <submittedName>
        <fullName evidence="7">Putative fumarate reductase flavoprotein subunit</fullName>
    </submittedName>
</protein>
<dbReference type="SUPFAM" id="SSF56425">
    <property type="entry name" value="Succinate dehydrogenase/fumarate reductase flavoprotein, catalytic domain"/>
    <property type="match status" value="1"/>
</dbReference>
<dbReference type="PANTHER" id="PTHR43400">
    <property type="entry name" value="FUMARATE REDUCTASE"/>
    <property type="match status" value="1"/>
</dbReference>